<dbReference type="EMBL" id="AFMD02000261">
    <property type="protein sequence ID" value="EMG21944.1"/>
    <property type="molecule type" value="Genomic_DNA"/>
</dbReference>
<accession>M3HCD1</accession>
<protein>
    <submittedName>
        <fullName evidence="1">Uncharacterized protein</fullName>
    </submittedName>
</protein>
<reference evidence="1 2" key="1">
    <citation type="submission" date="2013-02" db="EMBL/GenBank/DDBJ databases">
        <authorList>
            <person name="Harkins D.M."/>
            <person name="Durkin A.S."/>
            <person name="Brinkac L.M."/>
            <person name="Haft D.H."/>
            <person name="Selengut J.D."/>
            <person name="Sanka R."/>
            <person name="DePew J."/>
            <person name="Purushe J."/>
            <person name="Tulsiani S.M."/>
            <person name="Graham G.C."/>
            <person name="Burns M.-A."/>
            <person name="Dohnt M.F."/>
            <person name="Smythe L.D."/>
            <person name="McKay D.B."/>
            <person name="Craig S.B."/>
            <person name="Vinetz J.M."/>
            <person name="Sutton G.G."/>
            <person name="Nierman W.C."/>
            <person name="Fouts D.E."/>
        </authorList>
    </citation>
    <scope>NUCLEOTIDE SEQUENCE [LARGE SCALE GENOMIC DNA]</scope>
    <source>
        <strain evidence="1 2">LT2050</strain>
    </source>
</reference>
<evidence type="ECO:0000313" key="1">
    <source>
        <dbReference type="EMBL" id="EMG21944.1"/>
    </source>
</evidence>
<sequence>MVHGMRIKKQNYPYVPVGKKINWKRYENRKEGNYFQIVSE</sequence>
<organism evidence="1 2">
    <name type="scientific">Leptospira interrogans serovar Copenhageni str. LT2050</name>
    <dbReference type="NCBI Taxonomy" id="1001598"/>
    <lineage>
        <taxon>Bacteria</taxon>
        <taxon>Pseudomonadati</taxon>
        <taxon>Spirochaetota</taxon>
        <taxon>Spirochaetia</taxon>
        <taxon>Leptospirales</taxon>
        <taxon>Leptospiraceae</taxon>
        <taxon>Leptospira</taxon>
    </lineage>
</organism>
<proteinExistence type="predicted"/>
<comment type="caution">
    <text evidence="1">The sequence shown here is derived from an EMBL/GenBank/DDBJ whole genome shotgun (WGS) entry which is preliminary data.</text>
</comment>
<dbReference type="Proteomes" id="UP000011778">
    <property type="component" value="Unassembled WGS sequence"/>
</dbReference>
<dbReference type="AlphaFoldDB" id="M3HCD1"/>
<gene>
    <name evidence="1" type="ORF">LEP1GSC150_4030</name>
</gene>
<evidence type="ECO:0000313" key="2">
    <source>
        <dbReference type="Proteomes" id="UP000011778"/>
    </source>
</evidence>
<name>M3HCD1_LEPIT</name>